<evidence type="ECO:0000313" key="2">
    <source>
        <dbReference type="EMBL" id="GGH28689.1"/>
    </source>
</evidence>
<organism evidence="2 3">
    <name type="scientific">Paenibacillus segetis</name>
    <dbReference type="NCBI Taxonomy" id="1325360"/>
    <lineage>
        <taxon>Bacteria</taxon>
        <taxon>Bacillati</taxon>
        <taxon>Bacillota</taxon>
        <taxon>Bacilli</taxon>
        <taxon>Bacillales</taxon>
        <taxon>Paenibacillaceae</taxon>
        <taxon>Paenibacillus</taxon>
    </lineage>
</organism>
<gene>
    <name evidence="2" type="ORF">GCM10008013_30840</name>
</gene>
<proteinExistence type="predicted"/>
<dbReference type="SUPFAM" id="SSF49899">
    <property type="entry name" value="Concanavalin A-like lectins/glucanases"/>
    <property type="match status" value="1"/>
</dbReference>
<reference evidence="3" key="1">
    <citation type="journal article" date="2019" name="Int. J. Syst. Evol. Microbiol.">
        <title>The Global Catalogue of Microorganisms (GCM) 10K type strain sequencing project: providing services to taxonomists for standard genome sequencing and annotation.</title>
        <authorList>
            <consortium name="The Broad Institute Genomics Platform"/>
            <consortium name="The Broad Institute Genome Sequencing Center for Infectious Disease"/>
            <person name="Wu L."/>
            <person name="Ma J."/>
        </authorList>
    </citation>
    <scope>NUCLEOTIDE SEQUENCE [LARGE SCALE GENOMIC DNA]</scope>
    <source>
        <strain evidence="3">CGMCC 1.12769</strain>
    </source>
</reference>
<dbReference type="InterPro" id="IPR008979">
    <property type="entry name" value="Galactose-bd-like_sf"/>
</dbReference>
<dbReference type="EMBL" id="BMFT01000001">
    <property type="protein sequence ID" value="GGH28689.1"/>
    <property type="molecule type" value="Genomic_DNA"/>
</dbReference>
<dbReference type="SUPFAM" id="SSF49785">
    <property type="entry name" value="Galactose-binding domain-like"/>
    <property type="match status" value="1"/>
</dbReference>
<accession>A0ABQ1YJS8</accession>
<dbReference type="Proteomes" id="UP000659344">
    <property type="component" value="Unassembled WGS sequence"/>
</dbReference>
<name>A0ABQ1YJS8_9BACL</name>
<dbReference type="InterPro" id="IPR013320">
    <property type="entry name" value="ConA-like_dom_sf"/>
</dbReference>
<dbReference type="PROSITE" id="PS50022">
    <property type="entry name" value="FA58C_3"/>
    <property type="match status" value="1"/>
</dbReference>
<dbReference type="Pfam" id="PF00754">
    <property type="entry name" value="F5_F8_type_C"/>
    <property type="match status" value="1"/>
</dbReference>
<comment type="caution">
    <text evidence="2">The sequence shown here is derived from an EMBL/GenBank/DDBJ whole genome shotgun (WGS) entry which is preliminary data.</text>
</comment>
<protein>
    <recommendedName>
        <fullName evidence="1">F5/8 type C domain-containing protein</fullName>
    </recommendedName>
</protein>
<keyword evidence="3" id="KW-1185">Reference proteome</keyword>
<dbReference type="Gene3D" id="2.60.120.260">
    <property type="entry name" value="Galactose-binding domain-like"/>
    <property type="match status" value="1"/>
</dbReference>
<sequence length="226" mass="25848">MRFYLDHELYWEIDQSPDYPMVTLLQINDGDGGWIGDLDRSIPYPKEYLVDYFRVYKREGMPQELTPIAGKEGNLAQYAISGVGNDITWGDLYNAESHICYINDGDPNTALISKPGESLPHYIYLDWMEPQVFDSVVLTTRAGLKQGPTAWDIDVSEDGLADWHKVAASGHVDWRNDKEDLEMCEVTFDQVEQVRALRLVIREFNGNKEEGTYQIQDLAVFLNSKS</sequence>
<dbReference type="InterPro" id="IPR000421">
    <property type="entry name" value="FA58C"/>
</dbReference>
<dbReference type="RefSeq" id="WP_373285838.1">
    <property type="nucleotide sequence ID" value="NZ_BMFT01000001.1"/>
</dbReference>
<evidence type="ECO:0000313" key="3">
    <source>
        <dbReference type="Proteomes" id="UP000659344"/>
    </source>
</evidence>
<dbReference type="Gene3D" id="2.60.120.200">
    <property type="match status" value="1"/>
</dbReference>
<evidence type="ECO:0000259" key="1">
    <source>
        <dbReference type="PROSITE" id="PS50022"/>
    </source>
</evidence>
<feature type="domain" description="F5/8 type C" evidence="1">
    <location>
        <begin position="64"/>
        <end position="220"/>
    </location>
</feature>